<dbReference type="OrthoDB" id="1933280at2"/>
<dbReference type="Pfam" id="PF00027">
    <property type="entry name" value="cNMP_binding"/>
    <property type="match status" value="1"/>
</dbReference>
<evidence type="ECO:0000259" key="1">
    <source>
        <dbReference type="Pfam" id="PF00027"/>
    </source>
</evidence>
<dbReference type="InterPro" id="IPR000595">
    <property type="entry name" value="cNMP-bd_dom"/>
</dbReference>
<gene>
    <name evidence="2" type="ORF">EI427_11585</name>
</gene>
<name>A0A3S9P444_9BACT</name>
<dbReference type="Gene3D" id="2.60.120.10">
    <property type="entry name" value="Jelly Rolls"/>
    <property type="match status" value="1"/>
</dbReference>
<dbReference type="InterPro" id="IPR018490">
    <property type="entry name" value="cNMP-bd_dom_sf"/>
</dbReference>
<organism evidence="2 3">
    <name type="scientific">Flammeovirga pectinis</name>
    <dbReference type="NCBI Taxonomy" id="2494373"/>
    <lineage>
        <taxon>Bacteria</taxon>
        <taxon>Pseudomonadati</taxon>
        <taxon>Bacteroidota</taxon>
        <taxon>Cytophagia</taxon>
        <taxon>Cytophagales</taxon>
        <taxon>Flammeovirgaceae</taxon>
        <taxon>Flammeovirga</taxon>
    </lineage>
</organism>
<feature type="domain" description="Cyclic nucleotide-binding" evidence="1">
    <location>
        <begin position="31"/>
        <end position="117"/>
    </location>
</feature>
<proteinExistence type="predicted"/>
<keyword evidence="3" id="KW-1185">Reference proteome</keyword>
<evidence type="ECO:0000313" key="3">
    <source>
        <dbReference type="Proteomes" id="UP000267268"/>
    </source>
</evidence>
<dbReference type="KEGG" id="fll:EI427_11585"/>
<dbReference type="EMBL" id="CP034562">
    <property type="protein sequence ID" value="AZQ62852.1"/>
    <property type="molecule type" value="Genomic_DNA"/>
</dbReference>
<dbReference type="SUPFAM" id="SSF51206">
    <property type="entry name" value="cAMP-binding domain-like"/>
    <property type="match status" value="1"/>
</dbReference>
<dbReference type="InterPro" id="IPR014710">
    <property type="entry name" value="RmlC-like_jellyroll"/>
</dbReference>
<dbReference type="Proteomes" id="UP000267268">
    <property type="component" value="Chromosome 1"/>
</dbReference>
<accession>A0A3S9P444</accession>
<reference evidence="2 3" key="1">
    <citation type="submission" date="2018-12" db="EMBL/GenBank/DDBJ databases">
        <title>Flammeovirga pectinis sp. nov., isolated from the gut of the Korean scallop, Patinopecten yessoensis.</title>
        <authorList>
            <person name="Bae J.-W."/>
            <person name="Jeong Y.-S."/>
            <person name="Kang W."/>
        </authorList>
    </citation>
    <scope>NUCLEOTIDE SEQUENCE [LARGE SCALE GENOMIC DNA]</scope>
    <source>
        <strain evidence="2 3">L12M1</strain>
    </source>
</reference>
<sequence>MAKDLFDFDVFKNLSVSVQEAELLRNVFKEKKIKKGEILLLNGQDVDTIFYVIDGCLRTYFIDEKGKEHTIQFAVHDWWISDMIAYFSQTKAILNIESLEDTSIFIVHRADLEKLCFQVPIFNKLYRSKLEGSIIGYQKRILGNLSQNATERYETFINQYPTIENSVKNYHLASYLGITTESLSRIRKEMSKRS</sequence>
<dbReference type="AlphaFoldDB" id="A0A3S9P444"/>
<evidence type="ECO:0000313" key="2">
    <source>
        <dbReference type="EMBL" id="AZQ62852.1"/>
    </source>
</evidence>
<dbReference type="RefSeq" id="WP_126614771.1">
    <property type="nucleotide sequence ID" value="NZ_CP034562.1"/>
</dbReference>
<protein>
    <submittedName>
        <fullName evidence="2">Crp/Fnr family transcriptional regulator</fullName>
    </submittedName>
</protein>